<dbReference type="SUPFAM" id="SSF54928">
    <property type="entry name" value="RNA-binding domain, RBD"/>
    <property type="match status" value="1"/>
</dbReference>
<dbReference type="InterPro" id="IPR035979">
    <property type="entry name" value="RBD_domain_sf"/>
</dbReference>
<reference evidence="7 8" key="1">
    <citation type="journal article" date="2010" name="Nature">
        <title>Genome sequence of the palaeopolyploid soybean.</title>
        <authorList>
            <person name="Schmutz J."/>
            <person name="Cannon S.B."/>
            <person name="Schlueter J."/>
            <person name="Ma J."/>
            <person name="Mitros T."/>
            <person name="Nelson W."/>
            <person name="Hyten D.L."/>
            <person name="Song Q."/>
            <person name="Thelen J.J."/>
            <person name="Cheng J."/>
            <person name="Xu D."/>
            <person name="Hellsten U."/>
            <person name="May G.D."/>
            <person name="Yu Y."/>
            <person name="Sakurai T."/>
            <person name="Umezawa T."/>
            <person name="Bhattacharyya M.K."/>
            <person name="Sandhu D."/>
            <person name="Valliyodan B."/>
            <person name="Lindquist E."/>
            <person name="Peto M."/>
            <person name="Grant D."/>
            <person name="Shu S."/>
            <person name="Goodstein D."/>
            <person name="Barry K."/>
            <person name="Futrell-Griggs M."/>
            <person name="Abernathy B."/>
            <person name="Du J."/>
            <person name="Tian Z."/>
            <person name="Zhu L."/>
            <person name="Gill N."/>
            <person name="Joshi T."/>
            <person name="Libault M."/>
            <person name="Sethuraman A."/>
            <person name="Zhang X.-C."/>
            <person name="Shinozaki K."/>
            <person name="Nguyen H.T."/>
            <person name="Wing R.A."/>
            <person name="Cregan P."/>
            <person name="Specht J."/>
            <person name="Grimwood J."/>
            <person name="Rokhsar D."/>
            <person name="Stacey G."/>
            <person name="Shoemaker R.C."/>
            <person name="Jackson S.A."/>
        </authorList>
    </citation>
    <scope>NUCLEOTIDE SEQUENCE</scope>
    <source>
        <strain evidence="8">cv. Williams 82</strain>
        <tissue evidence="7">Callus</tissue>
    </source>
</reference>
<keyword evidence="9" id="KW-1185">Reference proteome</keyword>
<dbReference type="Gene3D" id="3.30.70.330">
    <property type="match status" value="1"/>
</dbReference>
<keyword evidence="3" id="KW-0508">mRNA splicing</keyword>
<sequence length="274" mass="32227">MEDALFYCWTWLKHLEKGFDIPFHSWSSNIRYSRIERGSGRMIYRHPAEDNHRHDVNKDTQNWNDIELQEGQWIQVRDRRKARAVAGNVNGGGQRRHNGSKHDNSRGSFSLATCRSRPDVTSFYFAHFPNHICEKGLWKIFQEWGKVWEVFIPKTKNKQGFRYGFVRFKGVEDEDSLERRLDNNIFIEGMKLFVNKPKFQRGGIKDARTHAGIANRAGMERREYGNRRQDPIPYSKLKSYMEVLKDNHKEDKKASNEPMFGMVDAEAKNDSIVI</sequence>
<evidence type="ECO:0000256" key="4">
    <source>
        <dbReference type="PROSITE-ProRule" id="PRU00176"/>
    </source>
</evidence>
<evidence type="ECO:0000256" key="5">
    <source>
        <dbReference type="SAM" id="MobiDB-lite"/>
    </source>
</evidence>
<evidence type="ECO:0000256" key="2">
    <source>
        <dbReference type="ARBA" id="ARBA00022728"/>
    </source>
</evidence>
<evidence type="ECO:0000256" key="1">
    <source>
        <dbReference type="ARBA" id="ARBA00022664"/>
    </source>
</evidence>
<dbReference type="AlphaFoldDB" id="A0A0R0HZ49"/>
<organism evidence="7">
    <name type="scientific">Glycine max</name>
    <name type="common">Soybean</name>
    <name type="synonym">Glycine hispida</name>
    <dbReference type="NCBI Taxonomy" id="3847"/>
    <lineage>
        <taxon>Eukaryota</taxon>
        <taxon>Viridiplantae</taxon>
        <taxon>Streptophyta</taxon>
        <taxon>Embryophyta</taxon>
        <taxon>Tracheophyta</taxon>
        <taxon>Spermatophyta</taxon>
        <taxon>Magnoliopsida</taxon>
        <taxon>eudicotyledons</taxon>
        <taxon>Gunneridae</taxon>
        <taxon>Pentapetalae</taxon>
        <taxon>rosids</taxon>
        <taxon>fabids</taxon>
        <taxon>Fabales</taxon>
        <taxon>Fabaceae</taxon>
        <taxon>Papilionoideae</taxon>
        <taxon>50 kb inversion clade</taxon>
        <taxon>NPAAA clade</taxon>
        <taxon>indigoferoid/millettioid clade</taxon>
        <taxon>Phaseoleae</taxon>
        <taxon>Glycine</taxon>
        <taxon>Glycine subgen. Soja</taxon>
    </lineage>
</organism>
<protein>
    <recommendedName>
        <fullName evidence="6">RRM domain-containing protein</fullName>
    </recommendedName>
</protein>
<dbReference type="InParanoid" id="A0A0R0HZ49"/>
<evidence type="ECO:0000313" key="8">
    <source>
        <dbReference type="EnsemblPlants" id="KRH33177"/>
    </source>
</evidence>
<dbReference type="InterPro" id="IPR000504">
    <property type="entry name" value="RRM_dom"/>
</dbReference>
<keyword evidence="2" id="KW-0747">Spliceosome</keyword>
<dbReference type="PANTHER" id="PTHR23147">
    <property type="entry name" value="SERINE/ARGININE RICH SPLICING FACTOR"/>
    <property type="match status" value="1"/>
</dbReference>
<reference evidence="8" key="2">
    <citation type="submission" date="2018-02" db="UniProtKB">
        <authorList>
            <consortium name="EnsemblPlants"/>
        </authorList>
    </citation>
    <scope>IDENTIFICATION</scope>
    <source>
        <strain evidence="8">Williams 82</strain>
    </source>
</reference>
<dbReference type="GO" id="GO:0003723">
    <property type="term" value="F:RNA binding"/>
    <property type="evidence" value="ECO:0007669"/>
    <property type="project" value="UniProtKB-UniRule"/>
</dbReference>
<dbReference type="EnsemblPlants" id="KRH33177">
    <property type="protein sequence ID" value="KRH33177"/>
    <property type="gene ID" value="GLYMA_10G104400"/>
</dbReference>
<keyword evidence="1" id="KW-0507">mRNA processing</keyword>
<dbReference type="InterPro" id="IPR012677">
    <property type="entry name" value="Nucleotide-bd_a/b_plait_sf"/>
</dbReference>
<evidence type="ECO:0000259" key="6">
    <source>
        <dbReference type="PROSITE" id="PS50102"/>
    </source>
</evidence>
<dbReference type="EMBL" id="CM000843">
    <property type="protein sequence ID" value="KRH33177.1"/>
    <property type="molecule type" value="Genomic_DNA"/>
</dbReference>
<gene>
    <name evidence="7" type="ORF">GLYMA_10G104400</name>
</gene>
<dbReference type="GO" id="GO:0005681">
    <property type="term" value="C:spliceosomal complex"/>
    <property type="evidence" value="ECO:0007669"/>
    <property type="project" value="UniProtKB-KW"/>
</dbReference>
<name>A0A0R0HZ49_SOYBN</name>
<dbReference type="GO" id="GO:0006397">
    <property type="term" value="P:mRNA processing"/>
    <property type="evidence" value="ECO:0007669"/>
    <property type="project" value="UniProtKB-KW"/>
</dbReference>
<dbReference type="Proteomes" id="UP000008827">
    <property type="component" value="Chromosome 10"/>
</dbReference>
<dbReference type="Pfam" id="PF00076">
    <property type="entry name" value="RRM_1"/>
    <property type="match status" value="1"/>
</dbReference>
<evidence type="ECO:0000256" key="3">
    <source>
        <dbReference type="ARBA" id="ARBA00023187"/>
    </source>
</evidence>
<proteinExistence type="predicted"/>
<keyword evidence="4" id="KW-0694">RNA-binding</keyword>
<dbReference type="Gramene" id="KRH33177">
    <property type="protein sequence ID" value="KRH33177"/>
    <property type="gene ID" value="GLYMA_10G104400"/>
</dbReference>
<dbReference type="GO" id="GO:0008380">
    <property type="term" value="P:RNA splicing"/>
    <property type="evidence" value="ECO:0007669"/>
    <property type="project" value="UniProtKB-KW"/>
</dbReference>
<accession>A0A0R0HZ49</accession>
<feature type="domain" description="RRM" evidence="6">
    <location>
        <begin position="121"/>
        <end position="199"/>
    </location>
</feature>
<reference evidence="7" key="3">
    <citation type="submission" date="2018-07" db="EMBL/GenBank/DDBJ databases">
        <title>WGS assembly of Glycine max.</title>
        <authorList>
            <person name="Schmutz J."/>
            <person name="Cannon S."/>
            <person name="Schlueter J."/>
            <person name="Ma J."/>
            <person name="Mitros T."/>
            <person name="Nelson W."/>
            <person name="Hyten D."/>
            <person name="Song Q."/>
            <person name="Thelen J."/>
            <person name="Cheng J."/>
            <person name="Xu D."/>
            <person name="Hellsten U."/>
            <person name="May G."/>
            <person name="Yu Y."/>
            <person name="Sakurai T."/>
            <person name="Umezawa T."/>
            <person name="Bhattacharyya M."/>
            <person name="Sandhu D."/>
            <person name="Valliyodan B."/>
            <person name="Lindquist E."/>
            <person name="Peto M."/>
            <person name="Grant D."/>
            <person name="Shu S."/>
            <person name="Goodstein D."/>
            <person name="Barry K."/>
            <person name="Futrell-Griggs M."/>
            <person name="Abernathy B."/>
            <person name="Du J."/>
            <person name="Tian Z."/>
            <person name="Zhu L."/>
            <person name="Gill N."/>
            <person name="Joshi T."/>
            <person name="Libault M."/>
            <person name="Sethuraman A."/>
            <person name="Zhang X."/>
            <person name="Shinozaki K."/>
            <person name="Nguyen H."/>
            <person name="Wing R."/>
            <person name="Cregan P."/>
            <person name="Specht J."/>
            <person name="Grimwood J."/>
            <person name="Rokhsar D."/>
            <person name="Stacey G."/>
            <person name="Shoemaker R."/>
            <person name="Jackson S."/>
        </authorList>
    </citation>
    <scope>NUCLEOTIDE SEQUENCE</scope>
    <source>
        <tissue evidence="7">Callus</tissue>
    </source>
</reference>
<dbReference type="InterPro" id="IPR050907">
    <property type="entry name" value="SRSF"/>
</dbReference>
<dbReference type="PROSITE" id="PS50102">
    <property type="entry name" value="RRM"/>
    <property type="match status" value="1"/>
</dbReference>
<dbReference type="CDD" id="cd00590">
    <property type="entry name" value="RRM_SF"/>
    <property type="match status" value="1"/>
</dbReference>
<evidence type="ECO:0000313" key="9">
    <source>
        <dbReference type="Proteomes" id="UP000008827"/>
    </source>
</evidence>
<dbReference type="SMR" id="A0A0R0HZ49"/>
<feature type="region of interest" description="Disordered" evidence="5">
    <location>
        <begin position="86"/>
        <end position="108"/>
    </location>
</feature>
<evidence type="ECO:0000313" key="7">
    <source>
        <dbReference type="EMBL" id="KRH33177.1"/>
    </source>
</evidence>